<comment type="similarity">
    <text evidence="1">Belongs to the sigma-54 factor family.</text>
</comment>
<dbReference type="Pfam" id="PF04552">
    <property type="entry name" value="Sigma54_DBD"/>
    <property type="match status" value="1"/>
</dbReference>
<evidence type="ECO:0000313" key="12">
    <source>
        <dbReference type="Proteomes" id="UP000676194"/>
    </source>
</evidence>
<evidence type="ECO:0000259" key="9">
    <source>
        <dbReference type="Pfam" id="PF04552"/>
    </source>
</evidence>
<dbReference type="GO" id="GO:0000428">
    <property type="term" value="C:DNA-directed RNA polymerase complex"/>
    <property type="evidence" value="ECO:0007669"/>
    <property type="project" value="UniProtKB-KW"/>
</dbReference>
<evidence type="ECO:0000256" key="4">
    <source>
        <dbReference type="ARBA" id="ARBA00022695"/>
    </source>
</evidence>
<sequence length="490" mass="56559">MRMDLNLGQKQHQVLKLSPRMIHSMEVLQLPVAALMERVDKELQENPFLEAREHLGHEKTPVTDGQVEKFNPDAPLAHDADNQLDFNRLESLDRQLGGLLDEENRPSRAARQEMSDKKLEAMNNMPDRPPSLQDHLTEQLGFLNLSADARDRVEYLIYNLDKDGRLAANLEELAFSFGKETQPDQWEEALEVLQTLEPAGVGARDLKECLFLQIDENTPHGDILRVLIRSHLEDIQHNRYPIIQKQTGYDIDTIQEAVKVLKTLNPRPAAEFEVSSNHFVSPDILVTRDEDGDYEIKLTDDRIPKIYINRKYMEMYKNGTGTEKEKEYMRKNLQSASLLLSSIEQRRTTLEKVARAIINHQKAFLDKGSEYIEPLKMQQIADQVKVHVTTISRAVDDKWIQTPRGVFPLKRFFGGGTKNEITGEEVAYEKIKQELEAIIDSEDKSKPYSDEDIVETMNSRGYPVARRTVTKYRKQLNIPSSRERKEWKNK</sequence>
<keyword evidence="3" id="KW-0808">Transferase</keyword>
<evidence type="ECO:0000256" key="1">
    <source>
        <dbReference type="ARBA" id="ARBA00008798"/>
    </source>
</evidence>
<dbReference type="InterPro" id="IPR000394">
    <property type="entry name" value="RNA_pol_sigma_54"/>
</dbReference>
<dbReference type="Gene3D" id="1.10.10.1330">
    <property type="entry name" value="RNA polymerase sigma-54 factor, core-binding domain"/>
    <property type="match status" value="1"/>
</dbReference>
<evidence type="ECO:0000256" key="5">
    <source>
        <dbReference type="ARBA" id="ARBA00023015"/>
    </source>
</evidence>
<dbReference type="GO" id="GO:0003677">
    <property type="term" value="F:DNA binding"/>
    <property type="evidence" value="ECO:0007669"/>
    <property type="project" value="UniProtKB-KW"/>
</dbReference>
<feature type="domain" description="RNA polymerase sigma factor 54 core-binding" evidence="10">
    <location>
        <begin position="123"/>
        <end position="312"/>
    </location>
</feature>
<feature type="domain" description="RNA polymerase sigma factor 54 DNA-binding" evidence="9">
    <location>
        <begin position="327"/>
        <end position="485"/>
    </location>
</feature>
<keyword evidence="6" id="KW-0731">Sigma factor</keyword>
<evidence type="ECO:0000313" key="11">
    <source>
        <dbReference type="EMBL" id="QVL34901.1"/>
    </source>
</evidence>
<proteinExistence type="inferred from homology"/>
<evidence type="ECO:0000259" key="10">
    <source>
        <dbReference type="Pfam" id="PF04963"/>
    </source>
</evidence>
<dbReference type="InterPro" id="IPR007046">
    <property type="entry name" value="RNA_pol_sigma_54_core-bd"/>
</dbReference>
<dbReference type="GO" id="GO:0006352">
    <property type="term" value="P:DNA-templated transcription initiation"/>
    <property type="evidence" value="ECO:0007669"/>
    <property type="project" value="InterPro"/>
</dbReference>
<dbReference type="KEGG" id="tsph:KIH39_11425"/>
<dbReference type="GO" id="GO:0016987">
    <property type="term" value="F:sigma factor activity"/>
    <property type="evidence" value="ECO:0007669"/>
    <property type="project" value="UniProtKB-KW"/>
</dbReference>
<evidence type="ECO:0000256" key="8">
    <source>
        <dbReference type="ARBA" id="ARBA00023163"/>
    </source>
</evidence>
<keyword evidence="12" id="KW-1185">Reference proteome</keyword>
<dbReference type="Proteomes" id="UP000676194">
    <property type="component" value="Chromosome"/>
</dbReference>
<evidence type="ECO:0000256" key="2">
    <source>
        <dbReference type="ARBA" id="ARBA00022478"/>
    </source>
</evidence>
<dbReference type="Pfam" id="PF04963">
    <property type="entry name" value="Sigma54_CBD"/>
    <property type="match status" value="1"/>
</dbReference>
<organism evidence="11 12">
    <name type="scientific">Telmatocola sphagniphila</name>
    <dbReference type="NCBI Taxonomy" id="1123043"/>
    <lineage>
        <taxon>Bacteria</taxon>
        <taxon>Pseudomonadati</taxon>
        <taxon>Planctomycetota</taxon>
        <taxon>Planctomycetia</taxon>
        <taxon>Gemmatales</taxon>
        <taxon>Gemmataceae</taxon>
    </lineage>
</organism>
<dbReference type="Pfam" id="PF00309">
    <property type="entry name" value="Sigma54_AID"/>
    <property type="match status" value="1"/>
</dbReference>
<dbReference type="PROSITE" id="PS00718">
    <property type="entry name" value="SIGMA54_2"/>
    <property type="match status" value="1"/>
</dbReference>
<dbReference type="PANTHER" id="PTHR32248">
    <property type="entry name" value="RNA POLYMERASE SIGMA-54 FACTOR"/>
    <property type="match status" value="1"/>
</dbReference>
<dbReference type="InterPro" id="IPR038709">
    <property type="entry name" value="RpoN_core-bd_sf"/>
</dbReference>
<evidence type="ECO:0000256" key="6">
    <source>
        <dbReference type="ARBA" id="ARBA00023082"/>
    </source>
</evidence>
<dbReference type="EMBL" id="CP074694">
    <property type="protein sequence ID" value="QVL34901.1"/>
    <property type="molecule type" value="Genomic_DNA"/>
</dbReference>
<dbReference type="PIRSF" id="PIRSF000774">
    <property type="entry name" value="RpoN"/>
    <property type="match status" value="1"/>
</dbReference>
<protein>
    <submittedName>
        <fullName evidence="11">RNA polymerase factor sigma-54</fullName>
    </submittedName>
</protein>
<dbReference type="PRINTS" id="PR00045">
    <property type="entry name" value="SIGMA54FCT"/>
</dbReference>
<evidence type="ECO:0000256" key="7">
    <source>
        <dbReference type="ARBA" id="ARBA00023125"/>
    </source>
</evidence>
<keyword evidence="7" id="KW-0238">DNA-binding</keyword>
<reference evidence="11" key="1">
    <citation type="submission" date="2021-05" db="EMBL/GenBank/DDBJ databases">
        <title>Complete genome sequence of the cellulolytic planctomycete Telmatocola sphagniphila SP2T and characterization of the first cellulase from planctomycetes.</title>
        <authorList>
            <person name="Rakitin A.L."/>
            <person name="Beletsky A.V."/>
            <person name="Naumoff D.G."/>
            <person name="Kulichevskaya I.S."/>
            <person name="Mardanov A.V."/>
            <person name="Ravin N.V."/>
            <person name="Dedysh S.N."/>
        </authorList>
    </citation>
    <scope>NUCLEOTIDE SEQUENCE</scope>
    <source>
        <strain evidence="11">SP2T</strain>
    </source>
</reference>
<keyword evidence="8" id="KW-0804">Transcription</keyword>
<accession>A0A8E6F0T1</accession>
<dbReference type="InterPro" id="IPR007634">
    <property type="entry name" value="RNA_pol_sigma_54_DNA-bd"/>
</dbReference>
<dbReference type="AlphaFoldDB" id="A0A8E6F0T1"/>
<name>A0A8E6F0T1_9BACT</name>
<keyword evidence="2" id="KW-0240">DNA-directed RNA polymerase</keyword>
<keyword evidence="5" id="KW-0805">Transcription regulation</keyword>
<keyword evidence="4" id="KW-0548">Nucleotidyltransferase</keyword>
<dbReference type="GO" id="GO:0001216">
    <property type="term" value="F:DNA-binding transcription activator activity"/>
    <property type="evidence" value="ECO:0007669"/>
    <property type="project" value="InterPro"/>
</dbReference>
<evidence type="ECO:0000256" key="3">
    <source>
        <dbReference type="ARBA" id="ARBA00022679"/>
    </source>
</evidence>
<dbReference type="PANTHER" id="PTHR32248:SF4">
    <property type="entry name" value="RNA POLYMERASE SIGMA-54 FACTOR"/>
    <property type="match status" value="1"/>
</dbReference>
<dbReference type="PROSITE" id="PS50044">
    <property type="entry name" value="SIGMA54_3"/>
    <property type="match status" value="1"/>
</dbReference>
<dbReference type="GO" id="GO:0016779">
    <property type="term" value="F:nucleotidyltransferase activity"/>
    <property type="evidence" value="ECO:0007669"/>
    <property type="project" value="UniProtKB-KW"/>
</dbReference>
<dbReference type="NCBIfam" id="TIGR02395">
    <property type="entry name" value="rpoN_sigma"/>
    <property type="match status" value="1"/>
</dbReference>
<gene>
    <name evidence="11" type="primary">rpoN</name>
    <name evidence="11" type="ORF">KIH39_11425</name>
</gene>
<dbReference type="Gene3D" id="1.10.10.60">
    <property type="entry name" value="Homeodomain-like"/>
    <property type="match status" value="1"/>
</dbReference>